<accession>A0A2Z2HR19</accession>
<protein>
    <submittedName>
        <fullName evidence="4">GTP-binding protein</fullName>
    </submittedName>
</protein>
<organism evidence="4 5">
    <name type="scientific">Natrarchaeobaculum aegyptiacum</name>
    <dbReference type="NCBI Taxonomy" id="745377"/>
    <lineage>
        <taxon>Archaea</taxon>
        <taxon>Methanobacteriati</taxon>
        <taxon>Methanobacteriota</taxon>
        <taxon>Stenosarchaea group</taxon>
        <taxon>Halobacteria</taxon>
        <taxon>Halobacteriales</taxon>
        <taxon>Natrialbaceae</taxon>
        <taxon>Natrarchaeobaculum</taxon>
    </lineage>
</organism>
<keyword evidence="2" id="KW-0342">GTP-binding</keyword>
<dbReference type="EMBL" id="CP019893">
    <property type="protein sequence ID" value="ARS89193.1"/>
    <property type="molecule type" value="Genomic_DNA"/>
</dbReference>
<name>A0A2Z2HR19_9EURY</name>
<dbReference type="Proteomes" id="UP000250088">
    <property type="component" value="Chromosome"/>
</dbReference>
<evidence type="ECO:0000259" key="3">
    <source>
        <dbReference type="PROSITE" id="PS51710"/>
    </source>
</evidence>
<dbReference type="InterPro" id="IPR010674">
    <property type="entry name" value="NOG1_Rossman_fold_dom"/>
</dbReference>
<dbReference type="GO" id="GO:0005525">
    <property type="term" value="F:GTP binding"/>
    <property type="evidence" value="ECO:0007669"/>
    <property type="project" value="UniProtKB-KW"/>
</dbReference>
<dbReference type="SUPFAM" id="SSF52540">
    <property type="entry name" value="P-loop containing nucleoside triphosphate hydrolases"/>
    <property type="match status" value="1"/>
</dbReference>
<dbReference type="InterPro" id="IPR006073">
    <property type="entry name" value="GTP-bd"/>
</dbReference>
<dbReference type="InterPro" id="IPR027417">
    <property type="entry name" value="P-loop_NTPase"/>
</dbReference>
<dbReference type="OrthoDB" id="147673at2157"/>
<dbReference type="RefSeq" id="WP_086887578.1">
    <property type="nucleotide sequence ID" value="NZ_CP019893.1"/>
</dbReference>
<dbReference type="InterPro" id="IPR031167">
    <property type="entry name" value="G_OBG"/>
</dbReference>
<dbReference type="AlphaFoldDB" id="A0A2Z2HR19"/>
<dbReference type="CDD" id="cd01897">
    <property type="entry name" value="NOG"/>
    <property type="match status" value="1"/>
</dbReference>
<proteinExistence type="predicted"/>
<dbReference type="PROSITE" id="PS51710">
    <property type="entry name" value="G_OBG"/>
    <property type="match status" value="1"/>
</dbReference>
<dbReference type="Gene3D" id="3.40.50.300">
    <property type="entry name" value="P-loop containing nucleotide triphosphate hydrolases"/>
    <property type="match status" value="1"/>
</dbReference>
<keyword evidence="1" id="KW-0547">Nucleotide-binding</keyword>
<evidence type="ECO:0000313" key="4">
    <source>
        <dbReference type="EMBL" id="ARS89193.1"/>
    </source>
</evidence>
<reference evidence="5" key="1">
    <citation type="submission" date="2017-02" db="EMBL/GenBank/DDBJ databases">
        <title>Natronthermophilus aegyptiacus gen. nov.,sp. nov., an aerobic, extremely halophilic alkalithermophilic archaeon isolated from the athalassohaline Wadi An Natrun, Egypt.</title>
        <authorList>
            <person name="Zhao B."/>
        </authorList>
    </citation>
    <scope>NUCLEOTIDE SEQUENCE [LARGE SCALE GENOMIC DNA]</scope>
    <source>
        <strain evidence="5">JW/NM-HA 15</strain>
    </source>
</reference>
<dbReference type="Pfam" id="PF06858">
    <property type="entry name" value="NOG1"/>
    <property type="match status" value="1"/>
</dbReference>
<dbReference type="GeneID" id="32893442"/>
<sequence>MIFEDLPTTPTSEELIDKAFSRAARAGRAKGGLEAQQSMLQTASSIISDNLENVVTAWPDFAYEDEVHPFYYELADAILTSSSVSAPQSSGIDGETAGVDALRQSLSEVMWASRKAREIHDEYQPRLRKTDVDTARKHRKQAFARLADVVEQVDDELLFINEARNALRDLPEIDPEEPTIVVAGYPNVGKSSFVNDVTNARGETASYPFTTKGIGLGHLERDHIRYQLVDTPGLLDRPPEERNEIETQAVSAIEHLGDCMLVLLDPTGECGYPLESQLELRDAVADQFGDLPVLTVANKVDRRDVWTDDDHDLDADYEMSVETGENVETVLEAAIEAIDYEPTLPFES</sequence>
<dbReference type="Gene3D" id="1.20.120.1190">
    <property type="match status" value="1"/>
</dbReference>
<gene>
    <name evidence="4" type="ORF">B1756_05150</name>
</gene>
<dbReference type="Pfam" id="PF17835">
    <property type="entry name" value="NOG1_N"/>
    <property type="match status" value="2"/>
</dbReference>
<dbReference type="PRINTS" id="PR00326">
    <property type="entry name" value="GTP1OBG"/>
</dbReference>
<evidence type="ECO:0000313" key="5">
    <source>
        <dbReference type="Proteomes" id="UP000250088"/>
    </source>
</evidence>
<dbReference type="KEGG" id="naj:B1756_05150"/>
<dbReference type="InterPro" id="IPR041623">
    <property type="entry name" value="NOG1_N"/>
</dbReference>
<evidence type="ECO:0000256" key="1">
    <source>
        <dbReference type="ARBA" id="ARBA00022741"/>
    </source>
</evidence>
<feature type="domain" description="OBG-type G" evidence="3">
    <location>
        <begin position="178"/>
        <end position="238"/>
    </location>
</feature>
<dbReference type="PANTHER" id="PTHR45759">
    <property type="entry name" value="NUCLEOLAR GTP-BINDING PROTEIN 1"/>
    <property type="match status" value="1"/>
</dbReference>
<keyword evidence="5" id="KW-1185">Reference proteome</keyword>
<evidence type="ECO:0000256" key="2">
    <source>
        <dbReference type="ARBA" id="ARBA00023134"/>
    </source>
</evidence>